<dbReference type="SUPFAM" id="SSF47413">
    <property type="entry name" value="lambda repressor-like DNA-binding domains"/>
    <property type="match status" value="1"/>
</dbReference>
<evidence type="ECO:0000313" key="4">
    <source>
        <dbReference type="Proteomes" id="UP001244295"/>
    </source>
</evidence>
<name>A0AAW8E472_9BURK</name>
<dbReference type="EMBL" id="JAUSRR010000012">
    <property type="protein sequence ID" value="MDP9926628.1"/>
    <property type="molecule type" value="Genomic_DNA"/>
</dbReference>
<protein>
    <submittedName>
        <fullName evidence="3">Transcriptional regulator with XRE-family HTH domain</fullName>
    </submittedName>
</protein>
<reference evidence="3" key="1">
    <citation type="submission" date="2023-07" db="EMBL/GenBank/DDBJ databases">
        <title>Sorghum-associated microbial communities from plants grown in Nebraska, USA.</title>
        <authorList>
            <person name="Schachtman D."/>
        </authorList>
    </citation>
    <scope>NUCLEOTIDE SEQUENCE</scope>
    <source>
        <strain evidence="3">DS2795</strain>
    </source>
</reference>
<dbReference type="PROSITE" id="PS50943">
    <property type="entry name" value="HTH_CROC1"/>
    <property type="match status" value="1"/>
</dbReference>
<accession>A0AAW8E472</accession>
<dbReference type="InterPro" id="IPR010982">
    <property type="entry name" value="Lambda_DNA-bd_dom_sf"/>
</dbReference>
<sequence>MANDAGLDRAFVGTLERGQRNISINNIELIARAIGYPPHELMDPNLPKQRGLDETLTRAPRTVRPYAIKKRPRAR</sequence>
<dbReference type="CDD" id="cd00093">
    <property type="entry name" value="HTH_XRE"/>
    <property type="match status" value="1"/>
</dbReference>
<gene>
    <name evidence="3" type="ORF">J2W25_005677</name>
</gene>
<organism evidence="3 4">
    <name type="scientific">Variovorax boronicumulans</name>
    <dbReference type="NCBI Taxonomy" id="436515"/>
    <lineage>
        <taxon>Bacteria</taxon>
        <taxon>Pseudomonadati</taxon>
        <taxon>Pseudomonadota</taxon>
        <taxon>Betaproteobacteria</taxon>
        <taxon>Burkholderiales</taxon>
        <taxon>Comamonadaceae</taxon>
        <taxon>Variovorax</taxon>
    </lineage>
</organism>
<feature type="region of interest" description="Disordered" evidence="1">
    <location>
        <begin position="44"/>
        <end position="75"/>
    </location>
</feature>
<dbReference type="AlphaFoldDB" id="A0AAW8E472"/>
<comment type="caution">
    <text evidence="3">The sequence shown here is derived from an EMBL/GenBank/DDBJ whole genome shotgun (WGS) entry which is preliminary data.</text>
</comment>
<dbReference type="InterPro" id="IPR001387">
    <property type="entry name" value="Cro/C1-type_HTH"/>
</dbReference>
<evidence type="ECO:0000259" key="2">
    <source>
        <dbReference type="PROSITE" id="PS50943"/>
    </source>
</evidence>
<proteinExistence type="predicted"/>
<feature type="domain" description="HTH cro/C1-type" evidence="2">
    <location>
        <begin position="1"/>
        <end position="41"/>
    </location>
</feature>
<dbReference type="GO" id="GO:0003677">
    <property type="term" value="F:DNA binding"/>
    <property type="evidence" value="ECO:0007669"/>
    <property type="project" value="InterPro"/>
</dbReference>
<dbReference type="Gene3D" id="1.10.260.40">
    <property type="entry name" value="lambda repressor-like DNA-binding domains"/>
    <property type="match status" value="1"/>
</dbReference>
<evidence type="ECO:0000256" key="1">
    <source>
        <dbReference type="SAM" id="MobiDB-lite"/>
    </source>
</evidence>
<evidence type="ECO:0000313" key="3">
    <source>
        <dbReference type="EMBL" id="MDP9926628.1"/>
    </source>
</evidence>
<dbReference type="Pfam" id="PF01381">
    <property type="entry name" value="HTH_3"/>
    <property type="match status" value="1"/>
</dbReference>
<dbReference type="Proteomes" id="UP001244295">
    <property type="component" value="Unassembled WGS sequence"/>
</dbReference>